<evidence type="ECO:0000313" key="5">
    <source>
        <dbReference type="Proteomes" id="UP000191931"/>
    </source>
</evidence>
<feature type="region of interest" description="Disordered" evidence="2">
    <location>
        <begin position="39"/>
        <end position="101"/>
    </location>
</feature>
<sequence length="173" mass="19441">MGEKTKNFEKGINYSRSVIDYLGLVSWSIIRRCSNAVQSTGQSMMKNAAAPFSSTKKKVKKRKKITSSRTGSSGKTLPEKRTSGRKISSADSSPHKPFIREETITKLEASIARLESRLATLEKQRAKISDDTAKQNKPEAAEVKKEINQEKRAVLRMLVEENKLLKELTTQKK</sequence>
<evidence type="ECO:0000313" key="4">
    <source>
        <dbReference type="EMBL" id="SLM32769.1"/>
    </source>
</evidence>
<dbReference type="STRING" id="1246637.MTBBW1_80112"/>
<dbReference type="EMBL" id="FWEV01000325">
    <property type="protein sequence ID" value="SLM32769.1"/>
    <property type="molecule type" value="Genomic_DNA"/>
</dbReference>
<evidence type="ECO:0000256" key="1">
    <source>
        <dbReference type="SAM" id="Coils"/>
    </source>
</evidence>
<dbReference type="Proteomes" id="UP000191931">
    <property type="component" value="Unassembled WGS sequence"/>
</dbReference>
<keyword evidence="1" id="KW-0175">Coiled coil</keyword>
<name>L0R3Y4_9BACT</name>
<feature type="compositionally biased region" description="Basic residues" evidence="2">
    <location>
        <begin position="55"/>
        <end position="66"/>
    </location>
</feature>
<feature type="coiled-coil region" evidence="1">
    <location>
        <begin position="104"/>
        <end position="131"/>
    </location>
</feature>
<evidence type="ECO:0000313" key="3">
    <source>
        <dbReference type="EMBL" id="CCO06718.1"/>
    </source>
</evidence>
<evidence type="ECO:0000256" key="2">
    <source>
        <dbReference type="SAM" id="MobiDB-lite"/>
    </source>
</evidence>
<dbReference type="GO" id="GO:0003677">
    <property type="term" value="F:DNA binding"/>
    <property type="evidence" value="ECO:0007669"/>
    <property type="project" value="UniProtKB-KW"/>
</dbReference>
<feature type="compositionally biased region" description="Low complexity" evidence="2">
    <location>
        <begin position="67"/>
        <end position="76"/>
    </location>
</feature>
<organism evidence="3">
    <name type="scientific">Desulfamplus magnetovallimortis</name>
    <dbReference type="NCBI Taxonomy" id="1246637"/>
    <lineage>
        <taxon>Bacteria</taxon>
        <taxon>Pseudomonadati</taxon>
        <taxon>Thermodesulfobacteriota</taxon>
        <taxon>Desulfobacteria</taxon>
        <taxon>Desulfobacterales</taxon>
        <taxon>Desulfobacteraceae</taxon>
        <taxon>Desulfamplus</taxon>
    </lineage>
</organism>
<dbReference type="EMBL" id="HF547348">
    <property type="protein sequence ID" value="CCO06718.1"/>
    <property type="molecule type" value="Genomic_DNA"/>
</dbReference>
<gene>
    <name evidence="3" type="ORF">DEMABW1_80112</name>
    <name evidence="4" type="ORF">MTBBW1_80112</name>
</gene>
<keyword evidence="3" id="KW-0238">DNA-binding</keyword>
<keyword evidence="5" id="KW-1185">Reference proteome</keyword>
<accession>L0R3Y4</accession>
<reference evidence="4 5" key="3">
    <citation type="submission" date="2017-03" db="EMBL/GenBank/DDBJ databases">
        <authorList>
            <person name="Afonso C.L."/>
            <person name="Miller P.J."/>
            <person name="Scott M.A."/>
            <person name="Spackman E."/>
            <person name="Goraichik I."/>
            <person name="Dimitrov K.M."/>
            <person name="Suarez D.L."/>
            <person name="Swayne D.E."/>
        </authorList>
    </citation>
    <scope>NUCLEOTIDE SEQUENCE [LARGE SCALE GENOMIC DNA]</scope>
    <source>
        <strain evidence="4">PRJEB14757</strain>
    </source>
</reference>
<dbReference type="RefSeq" id="WP_080798302.1">
    <property type="nucleotide sequence ID" value="NZ_LT828540.1"/>
</dbReference>
<reference evidence="3" key="1">
    <citation type="submission" date="2012-10" db="EMBL/GenBank/DDBJ databases">
        <authorList>
            <person name="Lefevre C."/>
        </authorList>
    </citation>
    <scope>NUCLEOTIDE SEQUENCE</scope>
    <source>
        <strain evidence="3">BW-1</strain>
    </source>
</reference>
<protein>
    <submittedName>
        <fullName evidence="3">Putative DNA-binding protein. Homolog to unamed gene of MMP and 130005 of BW-1</fullName>
    </submittedName>
</protein>
<proteinExistence type="predicted"/>
<dbReference type="AlphaFoldDB" id="L0R3Y4"/>
<reference evidence="3" key="2">
    <citation type="submission" date="2012-12" db="EMBL/GenBank/DDBJ databases">
        <title>Region harboring genes involved in magnetosome formation of Candidatus Desulfamplus magnetosmortis.</title>
        <authorList>
            <person name="Lefevre C.T."/>
            <person name="Bazylinski D.A."/>
        </authorList>
    </citation>
    <scope>NUCLEOTIDE SEQUENCE</scope>
    <source>
        <strain evidence="3">BW-1</strain>
    </source>
</reference>